<name>A0AA45R3C4_9PSEU</name>
<evidence type="ECO:0000256" key="1">
    <source>
        <dbReference type="SAM" id="Phobius"/>
    </source>
</evidence>
<proteinExistence type="predicted"/>
<keyword evidence="1" id="KW-0472">Membrane</keyword>
<dbReference type="SUPFAM" id="SSF53448">
    <property type="entry name" value="Nucleotide-diphospho-sugar transferases"/>
    <property type="match status" value="1"/>
</dbReference>
<dbReference type="Proteomes" id="UP000677152">
    <property type="component" value="Chromosome"/>
</dbReference>
<dbReference type="EC" id="2.4.-.-" evidence="4"/>
<feature type="domain" description="Glycosyltransferase 2-like" evidence="3">
    <location>
        <begin position="50"/>
        <end position="170"/>
    </location>
</feature>
<evidence type="ECO:0000256" key="2">
    <source>
        <dbReference type="SAM" id="SignalP"/>
    </source>
</evidence>
<feature type="signal peptide" evidence="2">
    <location>
        <begin position="1"/>
        <end position="21"/>
    </location>
</feature>
<gene>
    <name evidence="4" type="ORF">KCV87_30670</name>
</gene>
<dbReference type="PANTHER" id="PTHR43646">
    <property type="entry name" value="GLYCOSYLTRANSFERASE"/>
    <property type="match status" value="1"/>
</dbReference>
<dbReference type="PANTHER" id="PTHR43646:SF3">
    <property type="entry name" value="SLR1566 PROTEIN"/>
    <property type="match status" value="1"/>
</dbReference>
<accession>A0AA45R3C4</accession>
<keyword evidence="1" id="KW-1133">Transmembrane helix</keyword>
<dbReference type="GO" id="GO:0016757">
    <property type="term" value="F:glycosyltransferase activity"/>
    <property type="evidence" value="ECO:0007669"/>
    <property type="project" value="UniProtKB-KW"/>
</dbReference>
<dbReference type="InterPro" id="IPR001173">
    <property type="entry name" value="Glyco_trans_2-like"/>
</dbReference>
<feature type="transmembrane region" description="Helical" evidence="1">
    <location>
        <begin position="279"/>
        <end position="302"/>
    </location>
</feature>
<keyword evidence="1" id="KW-0812">Transmembrane</keyword>
<evidence type="ECO:0000313" key="5">
    <source>
        <dbReference type="Proteomes" id="UP000677152"/>
    </source>
</evidence>
<keyword evidence="2" id="KW-0732">Signal</keyword>
<organism evidence="4 5">
    <name type="scientific">Actinosynnema pretiosum subsp. pretiosum</name>
    <dbReference type="NCBI Taxonomy" id="103721"/>
    <lineage>
        <taxon>Bacteria</taxon>
        <taxon>Bacillati</taxon>
        <taxon>Actinomycetota</taxon>
        <taxon>Actinomycetes</taxon>
        <taxon>Pseudonocardiales</taxon>
        <taxon>Pseudonocardiaceae</taxon>
        <taxon>Actinosynnema</taxon>
    </lineage>
</organism>
<dbReference type="CDD" id="cd00761">
    <property type="entry name" value="Glyco_tranf_GTA_type"/>
    <property type="match status" value="1"/>
</dbReference>
<dbReference type="Gene3D" id="3.90.550.10">
    <property type="entry name" value="Spore Coat Polysaccharide Biosynthesis Protein SpsA, Chain A"/>
    <property type="match status" value="1"/>
</dbReference>
<keyword evidence="4" id="KW-0808">Transferase</keyword>
<evidence type="ECO:0000259" key="3">
    <source>
        <dbReference type="Pfam" id="PF00535"/>
    </source>
</evidence>
<protein>
    <submittedName>
        <fullName evidence="4">Glycosyltransferase</fullName>
        <ecNumber evidence="4">2.4.-.-</ecNumber>
    </submittedName>
</protein>
<feature type="chain" id="PRO_5041372891" evidence="2">
    <location>
        <begin position="22"/>
        <end position="390"/>
    </location>
</feature>
<dbReference type="EMBL" id="CP073249">
    <property type="protein sequence ID" value="QUF03691.1"/>
    <property type="molecule type" value="Genomic_DNA"/>
</dbReference>
<sequence length="390" mass="39588">MAGAPVSRVLRAAVAAASAGAALGAVHSAVNARLLRTPRADPPPCPEPVSVLVPARDEAHRIAATVRSLLAQRGVPDLEVLVLDDGSTDGTADVVREAAGGDARLRVLTGAPPVFGAPGKANACAQLAEAARGRVLVLVDADVVLAPDAVAASVDLLRTTGLDLVSPFPRQLADDVATRLVQPLLQWSWLVFLPLRVAERSARGSLSAACGQFLVVDAGALARCGGFAAVGGEVLDDIALVRAVKRSGGRGVVVDGSRIAECRMYRGWGELAEGYGKSLWAMGGSSAGSVALAGVLGWLFVLPAVAAVLGSRVGLAGFAAGVAGRVVAARRTGGRAWPDALAHPVSVGALVVLIGRSVRGRARGTLTWKGRPLLAEGAGERDGEVGAADR</sequence>
<dbReference type="Pfam" id="PF00535">
    <property type="entry name" value="Glycos_transf_2"/>
    <property type="match status" value="1"/>
</dbReference>
<dbReference type="AlphaFoldDB" id="A0AA45R3C4"/>
<reference evidence="4" key="1">
    <citation type="submission" date="2021-04" db="EMBL/GenBank/DDBJ databases">
        <title>Genomic sequence of Actinosynnema pretiosum subsp. pretiosum ATCC 31280 (C-14919).</title>
        <authorList>
            <person name="Bai L."/>
            <person name="Wang X."/>
            <person name="Xiao Y."/>
        </authorList>
    </citation>
    <scope>NUCLEOTIDE SEQUENCE</scope>
    <source>
        <strain evidence="4">ATCC 31280</strain>
    </source>
</reference>
<keyword evidence="4" id="KW-0328">Glycosyltransferase</keyword>
<evidence type="ECO:0000313" key="4">
    <source>
        <dbReference type="EMBL" id="QUF03691.1"/>
    </source>
</evidence>
<dbReference type="InterPro" id="IPR029044">
    <property type="entry name" value="Nucleotide-diphossugar_trans"/>
</dbReference>